<comment type="caution">
    <text evidence="2">The sequence shown here is derived from an EMBL/GenBank/DDBJ whole genome shotgun (WGS) entry which is preliminary data.</text>
</comment>
<sequence length="76" mass="8485">MIKNKSTTTNKKKSANKQSDQLVRVLNIPNISQYSEKQIKKQSKNFVINLIIAITTMFITIGIIIVVAIIIGIKKG</sequence>
<evidence type="ECO:0000256" key="1">
    <source>
        <dbReference type="SAM" id="Phobius"/>
    </source>
</evidence>
<proteinExistence type="predicted"/>
<gene>
    <name evidence="2" type="ORF">OF365_00960</name>
</gene>
<evidence type="ECO:0000313" key="3">
    <source>
        <dbReference type="Proteomes" id="UP001207252"/>
    </source>
</evidence>
<dbReference type="RefSeq" id="WP_263817742.1">
    <property type="nucleotide sequence ID" value="NZ_JAOXHJ010000001.1"/>
</dbReference>
<keyword evidence="1" id="KW-0812">Transmembrane</keyword>
<organism evidence="2 3">
    <name type="scientific">Ureaplasma zalophigenitalium</name>
    <dbReference type="NCBI Taxonomy" id="907723"/>
    <lineage>
        <taxon>Bacteria</taxon>
        <taxon>Bacillati</taxon>
        <taxon>Mycoplasmatota</taxon>
        <taxon>Mycoplasmoidales</taxon>
        <taxon>Mycoplasmoidaceae</taxon>
        <taxon>Ureaplasma</taxon>
    </lineage>
</organism>
<evidence type="ECO:0000313" key="2">
    <source>
        <dbReference type="EMBL" id="MCV3753941.1"/>
    </source>
</evidence>
<name>A0ABT3BNU9_9BACT</name>
<protein>
    <submittedName>
        <fullName evidence="2">Uncharacterized protein</fullName>
    </submittedName>
</protein>
<accession>A0ABT3BNU9</accession>
<dbReference type="EMBL" id="JAOXHJ010000001">
    <property type="protein sequence ID" value="MCV3753941.1"/>
    <property type="molecule type" value="Genomic_DNA"/>
</dbReference>
<reference evidence="2 3" key="1">
    <citation type="journal article" date="2020" name="Int. J. Syst. Evol. Microbiol.">
        <title>Ureaplasma miroungigenitalium sp. nov. isolated from northern elephant seals (Mirounga angustirostris) and Ureaplasma zalophigenitalium sp. nov. isolated from California sea lions (Zalophus californianus).</title>
        <authorList>
            <person name="Volokhov D.V."/>
            <person name="Gulland F.M."/>
            <person name="Gao Y."/>
            <person name="Chizhikov V.E."/>
        </authorList>
    </citation>
    <scope>NUCLEOTIDE SEQUENCE [LARGE SCALE GENOMIC DNA]</scope>
    <source>
        <strain evidence="2 3">CSL7644-GEN</strain>
    </source>
</reference>
<feature type="transmembrane region" description="Helical" evidence="1">
    <location>
        <begin position="46"/>
        <end position="73"/>
    </location>
</feature>
<keyword evidence="1" id="KW-0472">Membrane</keyword>
<keyword evidence="3" id="KW-1185">Reference proteome</keyword>
<keyword evidence="1" id="KW-1133">Transmembrane helix</keyword>
<dbReference type="Proteomes" id="UP001207252">
    <property type="component" value="Unassembled WGS sequence"/>
</dbReference>